<evidence type="ECO:0000256" key="4">
    <source>
        <dbReference type="ARBA" id="ARBA00022692"/>
    </source>
</evidence>
<protein>
    <submittedName>
        <fullName evidence="13">ABC transporter G family member 21</fullName>
    </submittedName>
</protein>
<keyword evidence="8 11" id="KW-0472">Membrane</keyword>
<dbReference type="GO" id="GO:0016020">
    <property type="term" value="C:membrane"/>
    <property type="evidence" value="ECO:0007669"/>
    <property type="project" value="UniProtKB-SubCell"/>
</dbReference>
<dbReference type="SUPFAM" id="SSF52540">
    <property type="entry name" value="P-loop containing nucleoside triphosphate hydrolases"/>
    <property type="match status" value="2"/>
</dbReference>
<keyword evidence="14" id="KW-1185">Reference proteome</keyword>
<feature type="transmembrane region" description="Helical" evidence="11">
    <location>
        <begin position="515"/>
        <end position="538"/>
    </location>
</feature>
<accession>A0A1U7LM92</accession>
<dbReference type="Pfam" id="PF19055">
    <property type="entry name" value="ABC2_membrane_7"/>
    <property type="match status" value="1"/>
</dbReference>
<keyword evidence="4 11" id="KW-0812">Transmembrane</keyword>
<dbReference type="Pfam" id="PF01061">
    <property type="entry name" value="ABC2_membrane"/>
    <property type="match status" value="2"/>
</dbReference>
<dbReference type="Pfam" id="PF14510">
    <property type="entry name" value="ABC_trans_N"/>
    <property type="match status" value="1"/>
</dbReference>
<evidence type="ECO:0000313" key="14">
    <source>
        <dbReference type="Proteomes" id="UP000186594"/>
    </source>
</evidence>
<evidence type="ECO:0000256" key="5">
    <source>
        <dbReference type="ARBA" id="ARBA00022741"/>
    </source>
</evidence>
<evidence type="ECO:0000259" key="12">
    <source>
        <dbReference type="PROSITE" id="PS50893"/>
    </source>
</evidence>
<gene>
    <name evidence="13" type="ORF">NEOLI_003739</name>
</gene>
<name>A0A1U7LM92_NEOID</name>
<feature type="domain" description="ABC transporter" evidence="12">
    <location>
        <begin position="135"/>
        <end position="404"/>
    </location>
</feature>
<dbReference type="OMA" id="YCAQFGM"/>
<dbReference type="InterPro" id="IPR027417">
    <property type="entry name" value="P-loop_NTPase"/>
</dbReference>
<keyword evidence="5" id="KW-0547">Nucleotide-binding</keyword>
<dbReference type="Proteomes" id="UP000186594">
    <property type="component" value="Unassembled WGS sequence"/>
</dbReference>
<evidence type="ECO:0000256" key="9">
    <source>
        <dbReference type="SAM" id="Coils"/>
    </source>
</evidence>
<dbReference type="CDD" id="cd03233">
    <property type="entry name" value="ABCG_PDR_domain1"/>
    <property type="match status" value="1"/>
</dbReference>
<feature type="transmembrane region" description="Helical" evidence="11">
    <location>
        <begin position="1439"/>
        <end position="1460"/>
    </location>
</feature>
<feature type="transmembrane region" description="Helical" evidence="11">
    <location>
        <begin position="767"/>
        <end position="792"/>
    </location>
</feature>
<feature type="transmembrane region" description="Helical" evidence="11">
    <location>
        <begin position="589"/>
        <end position="618"/>
    </location>
</feature>
<evidence type="ECO:0000256" key="2">
    <source>
        <dbReference type="ARBA" id="ARBA00006012"/>
    </source>
</evidence>
<evidence type="ECO:0000256" key="6">
    <source>
        <dbReference type="ARBA" id="ARBA00022840"/>
    </source>
</evidence>
<evidence type="ECO:0000256" key="1">
    <source>
        <dbReference type="ARBA" id="ARBA00004141"/>
    </source>
</evidence>
<organism evidence="13 14">
    <name type="scientific">Neolecta irregularis (strain DAH-3)</name>
    <dbReference type="NCBI Taxonomy" id="1198029"/>
    <lineage>
        <taxon>Eukaryota</taxon>
        <taxon>Fungi</taxon>
        <taxon>Dikarya</taxon>
        <taxon>Ascomycota</taxon>
        <taxon>Taphrinomycotina</taxon>
        <taxon>Neolectales</taxon>
        <taxon>Neolectaceae</taxon>
        <taxon>Neolecta</taxon>
    </lineage>
</organism>
<feature type="region of interest" description="Disordered" evidence="10">
    <location>
        <begin position="1"/>
        <end position="45"/>
    </location>
</feature>
<dbReference type="InterPro" id="IPR043926">
    <property type="entry name" value="ABCG_dom"/>
</dbReference>
<dbReference type="InterPro" id="IPR003593">
    <property type="entry name" value="AAA+_ATPase"/>
</dbReference>
<dbReference type="EMBL" id="LXFE01001296">
    <property type="protein sequence ID" value="OLL23748.1"/>
    <property type="molecule type" value="Genomic_DNA"/>
</dbReference>
<dbReference type="InterPro" id="IPR034001">
    <property type="entry name" value="ABCG_PDR_1"/>
</dbReference>
<dbReference type="InterPro" id="IPR010929">
    <property type="entry name" value="PDR_CDR_ABC"/>
</dbReference>
<feature type="transmembrane region" description="Helical" evidence="11">
    <location>
        <begin position="1318"/>
        <end position="1335"/>
    </location>
</feature>
<feature type="transmembrane region" description="Helical" evidence="11">
    <location>
        <begin position="1243"/>
        <end position="1274"/>
    </location>
</feature>
<comment type="caution">
    <text evidence="13">The sequence shown here is derived from an EMBL/GenBank/DDBJ whole genome shotgun (WGS) entry which is preliminary data.</text>
</comment>
<dbReference type="GO" id="GO:0140359">
    <property type="term" value="F:ABC-type transporter activity"/>
    <property type="evidence" value="ECO:0007669"/>
    <property type="project" value="InterPro"/>
</dbReference>
<evidence type="ECO:0000256" key="8">
    <source>
        <dbReference type="ARBA" id="ARBA00023136"/>
    </source>
</evidence>
<feature type="transmembrane region" description="Helical" evidence="11">
    <location>
        <begin position="1286"/>
        <end position="1306"/>
    </location>
</feature>
<dbReference type="STRING" id="1198029.A0A1U7LM92"/>
<dbReference type="GO" id="GO:0005524">
    <property type="term" value="F:ATP binding"/>
    <property type="evidence" value="ECO:0007669"/>
    <property type="project" value="UniProtKB-KW"/>
</dbReference>
<dbReference type="InterPro" id="IPR013525">
    <property type="entry name" value="ABC2_TM"/>
</dbReference>
<dbReference type="InterPro" id="IPR017871">
    <property type="entry name" value="ABC_transporter-like_CS"/>
</dbReference>
<dbReference type="SMART" id="SM00382">
    <property type="entry name" value="AAA"/>
    <property type="match status" value="2"/>
</dbReference>
<keyword evidence="3" id="KW-0813">Transport</keyword>
<feature type="transmembrane region" description="Helical" evidence="11">
    <location>
        <begin position="657"/>
        <end position="677"/>
    </location>
</feature>
<keyword evidence="9" id="KW-0175">Coiled coil</keyword>
<keyword evidence="7 11" id="KW-1133">Transmembrane helix</keyword>
<dbReference type="PROSITE" id="PS00211">
    <property type="entry name" value="ABC_TRANSPORTER_1"/>
    <property type="match status" value="1"/>
</dbReference>
<reference evidence="13 14" key="1">
    <citation type="submission" date="2016-04" db="EMBL/GenBank/DDBJ databases">
        <title>Evolutionary innovation and constraint leading to complex multicellularity in the Ascomycota.</title>
        <authorList>
            <person name="Cisse O."/>
            <person name="Nguyen A."/>
            <person name="Hewitt D.A."/>
            <person name="Jedd G."/>
            <person name="Stajich J.E."/>
        </authorList>
    </citation>
    <scope>NUCLEOTIDE SEQUENCE [LARGE SCALE GENOMIC DNA]</scope>
    <source>
        <strain evidence="13 14">DAH-3</strain>
    </source>
</reference>
<evidence type="ECO:0000256" key="11">
    <source>
        <dbReference type="SAM" id="Phobius"/>
    </source>
</evidence>
<sequence length="1465" mass="164308">MLLSENISNEDSRSKELQRTRSSTESTVLDLGDTRPEEGDGVNVSGAQRDFDELVRQLTNKSKISNKKSRKSQVDLEKANEDEQFDLREWLLQAKSQAERSGIKDKHIGVVWENLTIQGFGGHTYHVKTFPDAFIDFFNIFGTVKGLLGIKQGAEFDILSNFHGVAKPGEMILVLGRPGSGCTSFLRVAANERAGYSHVLGDVSYGGIDAETFGKRYMGEAVYNQEGTVKDGSSVDFSDDIHYPTLTVEQTLSFALDCKIPHKRPNGMSKSEIKHMVIDTLLKMFNISHTKNTMVGNAQVRGVSGGERKRVSIAEMMVCQATICSWDNTTRGLDASTALDYAKSLRILTDIHRHTTFVSLYQASEKIYKLFDKVLVIDHGKQVYYGPANEARAYFEGLGFAPKPRQTTPDYLTGCTDPYERDIAEGMYPNMVPQTPSQLEAAFLRSPFRERLSTEIAEYKQTLQTDTAKTEQFVQAIQDAKHRNVRKKSPFTITLSSQIVAIAKRQFSLKLQDRFHLITSFLTSFIVAIIIATLFVNLPQTSSGIFTRGGVIFITLLFNCFQAFSELPGVIGGRLLVNKHKSFAFNRPAALWIAQIFVDLPFAAFQILCFTIIVYLSSHLDRSAGAFLTFYILLVVCYLCMTTLFRIMGCACPNFDYAMKIAACILTLLVVTSGYMIPYPDMKPWIKWFYWCNPIQYAFGGAMVNEFKRVNFTCTSDALVPNGNGYNDLGHQVCTIAGSVTGSDLIIGKDYVKIAFDHVTKDLWRNFGILLAFFIGCLMVNAFLGELAAFGVGGKTVTFYQKENQERQRLNQALNEKKAQRVKGKENESQLIITSKKTLTWENLKYDVPVAGGQKRLLDDIFGYVKPGQLTALMGASGAGKTTLLDVLANRKNIGVISGDVLINNQPRDTAFQRGTAYAEQLDVHEGTQTVREALRFSAYLRQPYDVSIEEKDSYVEEVIALLEMESIADAIIGDYVTGLSVEERKRVTIGVELASKPKLLLFLDEPTSGLDSQSAFNIVRFLKKLAISGQAILCTIHQPNASLFESFDRLLLLQRGGQTVYFGDIGSDASVMLGYFAKHGANCPPDANPAEYMLDAIGAGSIPAVGNRDWGELWNESVELQAIKDEITRIRNEQSQNEQLETDTREYATPLLYQLKIVFSRANLTFWRSKDYGFTRSVFMHFIVAFLTGVNYWNIGNSKADVQYRVFTIFQATILPALILAQIEPRWDLSRIIFQRESSSKMYSQFAFALSMVLAEIPYSILCAVVYFVAFYYPAGFNHASSRAGFQFAMILIDEFFSVTLGQMIAALTPNALISSLFNPFLITVFSLFCGVLVPKPQMPKFWRSWMYQLDPYTRLVGGMVVTELHNSPVVCKNKELNFFTPLSGQTCYQYASNFLQNATGYLANPNDIDKCGYCTYSKGDNFYEPFGFSFSHRYRDLGIFIMFIGSNLIIMFAASRWLSYARR</sequence>
<evidence type="ECO:0000256" key="7">
    <source>
        <dbReference type="ARBA" id="ARBA00022989"/>
    </source>
</evidence>
<feature type="coiled-coil region" evidence="9">
    <location>
        <begin position="800"/>
        <end position="827"/>
    </location>
</feature>
<feature type="transmembrane region" description="Helical" evidence="11">
    <location>
        <begin position="624"/>
        <end position="645"/>
    </location>
</feature>
<dbReference type="InterPro" id="IPR034003">
    <property type="entry name" value="ABCG_PDR_2"/>
</dbReference>
<proteinExistence type="inferred from homology"/>
<keyword evidence="6" id="KW-0067">ATP-binding</keyword>
<dbReference type="GO" id="GO:0016887">
    <property type="term" value="F:ATP hydrolysis activity"/>
    <property type="evidence" value="ECO:0007669"/>
    <property type="project" value="InterPro"/>
</dbReference>
<dbReference type="OrthoDB" id="245989at2759"/>
<dbReference type="Pfam" id="PF06422">
    <property type="entry name" value="PDR_CDR"/>
    <property type="match status" value="1"/>
</dbReference>
<dbReference type="CDD" id="cd03232">
    <property type="entry name" value="ABCG_PDR_domain2"/>
    <property type="match status" value="1"/>
</dbReference>
<feature type="domain" description="ABC transporter" evidence="12">
    <location>
        <begin position="839"/>
        <end position="1082"/>
    </location>
</feature>
<dbReference type="InterPro" id="IPR003439">
    <property type="entry name" value="ABC_transporter-like_ATP-bd"/>
</dbReference>
<dbReference type="PROSITE" id="PS50893">
    <property type="entry name" value="ABC_TRANSPORTER_2"/>
    <property type="match status" value="2"/>
</dbReference>
<dbReference type="InterPro" id="IPR029481">
    <property type="entry name" value="ABC_trans_N"/>
</dbReference>
<comment type="subcellular location">
    <subcellularLocation>
        <location evidence="1">Membrane</location>
        <topology evidence="1">Multi-pass membrane protein</topology>
    </subcellularLocation>
</comment>
<evidence type="ECO:0000256" key="10">
    <source>
        <dbReference type="SAM" id="MobiDB-lite"/>
    </source>
</evidence>
<dbReference type="PANTHER" id="PTHR19241">
    <property type="entry name" value="ATP-BINDING CASSETTE TRANSPORTER"/>
    <property type="match status" value="1"/>
</dbReference>
<dbReference type="Pfam" id="PF00005">
    <property type="entry name" value="ABC_tran"/>
    <property type="match status" value="2"/>
</dbReference>
<feature type="compositionally biased region" description="Basic and acidic residues" evidence="10">
    <location>
        <begin position="10"/>
        <end position="19"/>
    </location>
</feature>
<dbReference type="Gene3D" id="3.40.50.300">
    <property type="entry name" value="P-loop containing nucleotide triphosphate hydrolases"/>
    <property type="match status" value="2"/>
</dbReference>
<evidence type="ECO:0000256" key="3">
    <source>
        <dbReference type="ARBA" id="ARBA00022448"/>
    </source>
</evidence>
<evidence type="ECO:0000313" key="13">
    <source>
        <dbReference type="EMBL" id="OLL23748.1"/>
    </source>
</evidence>
<feature type="transmembrane region" description="Helical" evidence="11">
    <location>
        <begin position="1179"/>
        <end position="1197"/>
    </location>
</feature>
<dbReference type="FunFam" id="3.40.50.300:FF:000054">
    <property type="entry name" value="ABC multidrug transporter atrF"/>
    <property type="match status" value="1"/>
</dbReference>
<feature type="transmembrane region" description="Helical" evidence="11">
    <location>
        <begin position="550"/>
        <end position="577"/>
    </location>
</feature>
<comment type="similarity">
    <text evidence="2">Belongs to the ABC transporter superfamily. ABCG family. PDR (TC 3.A.1.205) subfamily.</text>
</comment>